<feature type="region of interest" description="Disordered" evidence="1">
    <location>
        <begin position="1"/>
        <end position="40"/>
    </location>
</feature>
<accession>A0ABU4NTB2</accession>
<evidence type="ECO:0000313" key="3">
    <source>
        <dbReference type="Proteomes" id="UP001271274"/>
    </source>
</evidence>
<proteinExistence type="predicted"/>
<dbReference type="RefSeq" id="WP_319054482.1">
    <property type="nucleotide sequence ID" value="NZ_JARAUR010000148.1"/>
</dbReference>
<protein>
    <submittedName>
        <fullName evidence="2">Uncharacterized protein</fullName>
    </submittedName>
</protein>
<evidence type="ECO:0000313" key="2">
    <source>
        <dbReference type="EMBL" id="MDX3705332.1"/>
    </source>
</evidence>
<reference evidence="2 3" key="1">
    <citation type="journal article" date="2023" name="Microb. Genom.">
        <title>Mesoterricola silvestris gen. nov., sp. nov., Mesoterricola sediminis sp. nov., Geothrix oryzae sp. nov., Geothrix edaphica sp. nov., Geothrix rubra sp. nov., and Geothrix limicola sp. nov., six novel members of Acidobacteriota isolated from soils.</title>
        <authorList>
            <person name="Weisberg A.J."/>
            <person name="Pearce E."/>
            <person name="Kramer C.G."/>
            <person name="Chang J.H."/>
            <person name="Clarke C.R."/>
        </authorList>
    </citation>
    <scope>NUCLEOTIDE SEQUENCE [LARGE SCALE GENOMIC DNA]</scope>
    <source>
        <strain evidence="2 3">ID09-01A</strain>
    </source>
</reference>
<keyword evidence="3" id="KW-1185">Reference proteome</keyword>
<organism evidence="2 3">
    <name type="scientific">Streptomyces europaeiscabiei</name>
    <dbReference type="NCBI Taxonomy" id="146819"/>
    <lineage>
        <taxon>Bacteria</taxon>
        <taxon>Bacillati</taxon>
        <taxon>Actinomycetota</taxon>
        <taxon>Actinomycetes</taxon>
        <taxon>Kitasatosporales</taxon>
        <taxon>Streptomycetaceae</taxon>
        <taxon>Streptomyces</taxon>
    </lineage>
</organism>
<comment type="caution">
    <text evidence="2">The sequence shown here is derived from an EMBL/GenBank/DDBJ whole genome shotgun (WGS) entry which is preliminary data.</text>
</comment>
<gene>
    <name evidence="2" type="ORF">PV662_37425</name>
</gene>
<dbReference type="Proteomes" id="UP001271274">
    <property type="component" value="Unassembled WGS sequence"/>
</dbReference>
<sequence>MTDEQNTVAAAGGACGRPALSEAERARRANRPVRDPDPKRNAAYWARIDAIVDQAPPLSDEQRAVIRTAFLGARAQEAA</sequence>
<dbReference type="EMBL" id="JARAYU010000018">
    <property type="protein sequence ID" value="MDX3705332.1"/>
    <property type="molecule type" value="Genomic_DNA"/>
</dbReference>
<evidence type="ECO:0000256" key="1">
    <source>
        <dbReference type="SAM" id="MobiDB-lite"/>
    </source>
</evidence>
<feature type="compositionally biased region" description="Basic and acidic residues" evidence="1">
    <location>
        <begin position="22"/>
        <end position="40"/>
    </location>
</feature>
<name>A0ABU4NTB2_9ACTN</name>